<evidence type="ECO:0000259" key="4">
    <source>
        <dbReference type="PROSITE" id="PS50097"/>
    </source>
</evidence>
<reference evidence="6 7" key="2">
    <citation type="submission" date="2019-01" db="EMBL/GenBank/DDBJ databases">
        <title>The decoding of complex shrimp genome reveals the adaptation for benthos swimmer, frequently molting mechanism and breeding impact on genome.</title>
        <authorList>
            <person name="Sun Y."/>
            <person name="Gao Y."/>
            <person name="Yu Y."/>
        </authorList>
    </citation>
    <scope>NUCLEOTIDE SEQUENCE [LARGE SCALE GENOMIC DNA]</scope>
    <source>
        <tissue evidence="6">Muscle</tissue>
    </source>
</reference>
<dbReference type="SUPFAM" id="SSF57667">
    <property type="entry name" value="beta-beta-alpha zinc fingers"/>
    <property type="match status" value="2"/>
</dbReference>
<dbReference type="GO" id="GO:0006357">
    <property type="term" value="P:regulation of transcription by RNA polymerase II"/>
    <property type="evidence" value="ECO:0007669"/>
    <property type="project" value="TreeGrafter"/>
</dbReference>
<feature type="region of interest" description="Disordered" evidence="3">
    <location>
        <begin position="224"/>
        <end position="272"/>
    </location>
</feature>
<dbReference type="GO" id="GO:0003006">
    <property type="term" value="P:developmental process involved in reproduction"/>
    <property type="evidence" value="ECO:0007669"/>
    <property type="project" value="UniProtKB-ARBA"/>
</dbReference>
<keyword evidence="2" id="KW-0479">Metal-binding</keyword>
<dbReference type="EMBL" id="QCYY01002602">
    <property type="protein sequence ID" value="ROT69113.1"/>
    <property type="molecule type" value="Genomic_DNA"/>
</dbReference>
<dbReference type="SUPFAM" id="SSF54695">
    <property type="entry name" value="POZ domain"/>
    <property type="match status" value="1"/>
</dbReference>
<feature type="domain" description="C2H2-type" evidence="5">
    <location>
        <begin position="479"/>
        <end position="506"/>
    </location>
</feature>
<comment type="caution">
    <text evidence="6">The sequence shown here is derived from an EMBL/GenBank/DDBJ whole genome shotgun (WGS) entry which is preliminary data.</text>
</comment>
<dbReference type="InterPro" id="IPR011333">
    <property type="entry name" value="SKP1/BTB/POZ_sf"/>
</dbReference>
<dbReference type="GO" id="GO:0048513">
    <property type="term" value="P:animal organ development"/>
    <property type="evidence" value="ECO:0007669"/>
    <property type="project" value="UniProtKB-ARBA"/>
</dbReference>
<evidence type="ECO:0000313" key="6">
    <source>
        <dbReference type="EMBL" id="ROT69113.1"/>
    </source>
</evidence>
<feature type="region of interest" description="Disordered" evidence="3">
    <location>
        <begin position="443"/>
        <end position="473"/>
    </location>
</feature>
<evidence type="ECO:0000313" key="7">
    <source>
        <dbReference type="Proteomes" id="UP000283509"/>
    </source>
</evidence>
<dbReference type="PANTHER" id="PTHR23110">
    <property type="entry name" value="BTB DOMAIN TRANSCRIPTION FACTOR"/>
    <property type="match status" value="1"/>
</dbReference>
<name>A0A3R7M7C8_PENVA</name>
<feature type="region of interest" description="Disordered" evidence="3">
    <location>
        <begin position="289"/>
        <end position="313"/>
    </location>
</feature>
<feature type="region of interest" description="Disordered" evidence="3">
    <location>
        <begin position="1"/>
        <end position="22"/>
    </location>
</feature>
<accession>A0A3R7M7C8</accession>
<dbReference type="AlphaFoldDB" id="A0A3R7M7C8"/>
<reference evidence="6 7" key="1">
    <citation type="submission" date="2018-04" db="EMBL/GenBank/DDBJ databases">
        <authorList>
            <person name="Zhang X."/>
            <person name="Yuan J."/>
            <person name="Li F."/>
            <person name="Xiang J."/>
        </authorList>
    </citation>
    <scope>NUCLEOTIDE SEQUENCE [LARGE SCALE GENOMIC DNA]</scope>
    <source>
        <tissue evidence="6">Muscle</tissue>
    </source>
</reference>
<feature type="compositionally biased region" description="Basic residues" evidence="3">
    <location>
        <begin position="253"/>
        <end position="265"/>
    </location>
</feature>
<dbReference type="InterPro" id="IPR036236">
    <property type="entry name" value="Znf_C2H2_sf"/>
</dbReference>
<dbReference type="PROSITE" id="PS50097">
    <property type="entry name" value="BTB"/>
    <property type="match status" value="1"/>
</dbReference>
<sequence>MAFMGRSNRGKGKKTHGTNPDRMDGELLALQWMEHSRIFSHAIGNLRGKAAYTDATLACEGKFFTVHKFVLSTCSEYFNAIFEWTPCVNPVVVINNITCKELEALLDFMYIGEVSVRESQIPGVMRAAECLRIRGLAMVDEEGLKTHLSNKNPSEFEGPAAKKRKRQDSRKNTPTTSQVHLPPPPLPPPPVPRPATATTVVATTSTHHFPTEQPLQPVVETHLQGAHPQQQHQPQPSASPRTPQSEPQLTPGPHHHVPHPHHHQTQQHQSPVQATVVQNSLVGTVHTVQSPLNPQAPHTPQAAHTSQPSISQAAHPQHLTQVYTTPSHQPAAGGVPAQTSSATQISVPAHVSAAGSETIQVNEVTIPQPLIPIEKFIQAVKLEIDTTKEGLETQQEDGSVGIPDLLDSLVDMRQIYDTKAEPEEMGTSHNSEASENLYDFTEEYPETSASSRSDAQLPRQNQPAASAQPKEEKNNVGKYKCHYCNRVCQKKESLTRHMHTHTKQPYTCQQCDFTCKTYKNLLQHKKEIHTGLHKCPSCEFTSNRPDNVKRHMTTHSGESPHKCPHCTFSAKRSQYLAKHIKNIHKKKERVKQSPST</sequence>
<dbReference type="PANTHER" id="PTHR23110:SF109">
    <property type="entry name" value="FI07618P-RELATED"/>
    <property type="match status" value="1"/>
</dbReference>
<dbReference type="GO" id="GO:0048666">
    <property type="term" value="P:neuron development"/>
    <property type="evidence" value="ECO:0007669"/>
    <property type="project" value="UniProtKB-ARBA"/>
</dbReference>
<dbReference type="PROSITE" id="PS00028">
    <property type="entry name" value="ZINC_FINGER_C2H2_1"/>
    <property type="match status" value="2"/>
</dbReference>
<keyword evidence="2" id="KW-0863">Zinc-finger</keyword>
<dbReference type="Gene3D" id="3.30.160.60">
    <property type="entry name" value="Classic Zinc Finger"/>
    <property type="match status" value="2"/>
</dbReference>
<evidence type="ECO:0000256" key="1">
    <source>
        <dbReference type="ARBA" id="ARBA00023242"/>
    </source>
</evidence>
<dbReference type="Pfam" id="PF00651">
    <property type="entry name" value="BTB"/>
    <property type="match status" value="1"/>
</dbReference>
<dbReference type="GO" id="GO:0008270">
    <property type="term" value="F:zinc ion binding"/>
    <property type="evidence" value="ECO:0007669"/>
    <property type="project" value="UniProtKB-KW"/>
</dbReference>
<dbReference type="SMART" id="SM00225">
    <property type="entry name" value="BTB"/>
    <property type="match status" value="1"/>
</dbReference>
<feature type="region of interest" description="Disordered" evidence="3">
    <location>
        <begin position="145"/>
        <end position="196"/>
    </location>
</feature>
<dbReference type="GO" id="GO:0005634">
    <property type="term" value="C:nucleus"/>
    <property type="evidence" value="ECO:0007669"/>
    <property type="project" value="TreeGrafter"/>
</dbReference>
<feature type="domain" description="BTB" evidence="4">
    <location>
        <begin position="53"/>
        <end position="118"/>
    </location>
</feature>
<feature type="compositionally biased region" description="Polar residues" evidence="3">
    <location>
        <begin position="447"/>
        <end position="465"/>
    </location>
</feature>
<evidence type="ECO:0000256" key="2">
    <source>
        <dbReference type="PROSITE-ProRule" id="PRU00042"/>
    </source>
</evidence>
<proteinExistence type="predicted"/>
<evidence type="ECO:0000259" key="5">
    <source>
        <dbReference type="PROSITE" id="PS50157"/>
    </source>
</evidence>
<dbReference type="Pfam" id="PF00096">
    <property type="entry name" value="zf-C2H2"/>
    <property type="match status" value="1"/>
</dbReference>
<feature type="domain" description="C2H2-type" evidence="5">
    <location>
        <begin position="533"/>
        <end position="560"/>
    </location>
</feature>
<dbReference type="Proteomes" id="UP000283509">
    <property type="component" value="Unassembled WGS sequence"/>
</dbReference>
<feature type="region of interest" description="Disordered" evidence="3">
    <location>
        <begin position="324"/>
        <end position="343"/>
    </location>
</feature>
<dbReference type="PROSITE" id="PS50157">
    <property type="entry name" value="ZINC_FINGER_C2H2_2"/>
    <property type="match status" value="3"/>
</dbReference>
<dbReference type="OrthoDB" id="2687452at2759"/>
<feature type="compositionally biased region" description="Pro residues" evidence="3">
    <location>
        <begin position="181"/>
        <end position="193"/>
    </location>
</feature>
<feature type="domain" description="C2H2-type" evidence="5">
    <location>
        <begin position="506"/>
        <end position="534"/>
    </location>
</feature>
<evidence type="ECO:0000256" key="3">
    <source>
        <dbReference type="SAM" id="MobiDB-lite"/>
    </source>
</evidence>
<dbReference type="CDD" id="cd18315">
    <property type="entry name" value="BTB_POZ_BAB-like"/>
    <property type="match status" value="1"/>
</dbReference>
<dbReference type="InterPro" id="IPR013087">
    <property type="entry name" value="Znf_C2H2_type"/>
</dbReference>
<dbReference type="SMART" id="SM00355">
    <property type="entry name" value="ZnF_C2H2"/>
    <property type="match status" value="4"/>
</dbReference>
<dbReference type="InterPro" id="IPR000210">
    <property type="entry name" value="BTB/POZ_dom"/>
</dbReference>
<keyword evidence="1" id="KW-0539">Nucleus</keyword>
<organism evidence="6 7">
    <name type="scientific">Penaeus vannamei</name>
    <name type="common">Whiteleg shrimp</name>
    <name type="synonym">Litopenaeus vannamei</name>
    <dbReference type="NCBI Taxonomy" id="6689"/>
    <lineage>
        <taxon>Eukaryota</taxon>
        <taxon>Metazoa</taxon>
        <taxon>Ecdysozoa</taxon>
        <taxon>Arthropoda</taxon>
        <taxon>Crustacea</taxon>
        <taxon>Multicrustacea</taxon>
        <taxon>Malacostraca</taxon>
        <taxon>Eumalacostraca</taxon>
        <taxon>Eucarida</taxon>
        <taxon>Decapoda</taxon>
        <taxon>Dendrobranchiata</taxon>
        <taxon>Penaeoidea</taxon>
        <taxon>Penaeidae</taxon>
        <taxon>Penaeus</taxon>
    </lineage>
</organism>
<dbReference type="Gene3D" id="3.30.710.10">
    <property type="entry name" value="Potassium Channel Kv1.1, Chain A"/>
    <property type="match status" value="1"/>
</dbReference>
<feature type="compositionally biased region" description="Low complexity" evidence="3">
    <location>
        <begin position="226"/>
        <end position="240"/>
    </location>
</feature>
<protein>
    <submittedName>
        <fullName evidence="6">Broad-complex protein isoform 4</fullName>
    </submittedName>
</protein>
<dbReference type="InterPro" id="IPR051095">
    <property type="entry name" value="Dros_DevTransReg"/>
</dbReference>
<gene>
    <name evidence="6" type="ORF">C7M84_012718</name>
</gene>
<keyword evidence="2" id="KW-0862">Zinc</keyword>
<keyword evidence="7" id="KW-1185">Reference proteome</keyword>